<evidence type="ECO:0000313" key="7">
    <source>
        <dbReference type="EMBL" id="PQJ74631.1"/>
    </source>
</evidence>
<dbReference type="InterPro" id="IPR006027">
    <property type="entry name" value="NusB_RsmB_TIM44"/>
</dbReference>
<evidence type="ECO:0000313" key="8">
    <source>
        <dbReference type="Proteomes" id="UP000237608"/>
    </source>
</evidence>
<evidence type="ECO:0000256" key="4">
    <source>
        <dbReference type="ARBA" id="ARBA00023015"/>
    </source>
</evidence>
<dbReference type="InterPro" id="IPR035926">
    <property type="entry name" value="NusB-like_sf"/>
</dbReference>
<sequence length="312" mass="36761">MINRRHIRVKVMQSIYAMQQSQSDDLVKEEKFLKLSILKMFDLYVLNLLLIIEVQKLAAKKIALSKKKILATKEDLKPNTKFLNNKLINTIKESVSLISYCEINKLKNWEVDDEYVKIIYEELLNSKIYKNYLDTVEDSFNVDRAFVIDFFREIIAPNEKLAEYFEDKMITWVDDIPFVNTWVLKSLSKSKNNDNFLLGSLYKDKDDEEYVSKLFTKTILKLSEYEKEISERTPNWETDRIADIDMILIKMAITEFLNFPSIPVKVTINEYIEISKDYSTEKSSYFINGVLDKISKEFEKNKKIVKIGRGLL</sequence>
<reference evidence="7 8" key="1">
    <citation type="submission" date="2016-12" db="EMBL/GenBank/DDBJ databases">
        <title>Trade-off between light-utilization and light-protection in marine flavobacteria.</title>
        <authorList>
            <person name="Kumagai Y."/>
            <person name="Yoshizawa S."/>
            <person name="Kogure K."/>
            <person name="Iwasaki W."/>
        </authorList>
    </citation>
    <scope>NUCLEOTIDE SEQUENCE [LARGE SCALE GENOMIC DNA]</scope>
    <source>
        <strain evidence="7 8">KCTC 22729</strain>
    </source>
</reference>
<dbReference type="SUPFAM" id="SSF48013">
    <property type="entry name" value="NusB-like"/>
    <property type="match status" value="1"/>
</dbReference>
<comment type="caution">
    <text evidence="7">The sequence shown here is derived from an EMBL/GenBank/DDBJ whole genome shotgun (WGS) entry which is preliminary data.</text>
</comment>
<dbReference type="PANTHER" id="PTHR11078:SF3">
    <property type="entry name" value="ANTITERMINATION NUSB DOMAIN-CONTAINING PROTEIN"/>
    <property type="match status" value="1"/>
</dbReference>
<feature type="domain" description="NusB/RsmB/TIM44" evidence="6">
    <location>
        <begin position="203"/>
        <end position="296"/>
    </location>
</feature>
<evidence type="ECO:0000256" key="2">
    <source>
        <dbReference type="ARBA" id="ARBA00022814"/>
    </source>
</evidence>
<dbReference type="AlphaFoldDB" id="A0A2S7WBJ7"/>
<keyword evidence="2" id="KW-0889">Transcription antitermination</keyword>
<dbReference type="NCBIfam" id="TIGR01951">
    <property type="entry name" value="nusB"/>
    <property type="match status" value="1"/>
</dbReference>
<protein>
    <submittedName>
        <fullName evidence="7">Transcription antitermination factor NusB</fullName>
    </submittedName>
</protein>
<dbReference type="GO" id="GO:0005829">
    <property type="term" value="C:cytosol"/>
    <property type="evidence" value="ECO:0007669"/>
    <property type="project" value="TreeGrafter"/>
</dbReference>
<comment type="similarity">
    <text evidence="1">Belongs to the NusB family.</text>
</comment>
<dbReference type="Proteomes" id="UP000237608">
    <property type="component" value="Unassembled WGS sequence"/>
</dbReference>
<name>A0A2S7WBJ7_9FLAO</name>
<dbReference type="Gene3D" id="1.10.940.10">
    <property type="entry name" value="NusB-like"/>
    <property type="match status" value="1"/>
</dbReference>
<dbReference type="GO" id="GO:0031564">
    <property type="term" value="P:transcription antitermination"/>
    <property type="evidence" value="ECO:0007669"/>
    <property type="project" value="UniProtKB-KW"/>
</dbReference>
<dbReference type="RefSeq" id="WP_105045782.1">
    <property type="nucleotide sequence ID" value="NZ_CP150662.1"/>
</dbReference>
<evidence type="ECO:0000259" key="6">
    <source>
        <dbReference type="Pfam" id="PF01029"/>
    </source>
</evidence>
<keyword evidence="5" id="KW-0804">Transcription</keyword>
<dbReference type="GO" id="GO:0006353">
    <property type="term" value="P:DNA-templated transcription termination"/>
    <property type="evidence" value="ECO:0007669"/>
    <property type="project" value="InterPro"/>
</dbReference>
<proteinExistence type="inferred from homology"/>
<dbReference type="InterPro" id="IPR011605">
    <property type="entry name" value="NusB_fam"/>
</dbReference>
<keyword evidence="3" id="KW-0694">RNA-binding</keyword>
<dbReference type="Pfam" id="PF01029">
    <property type="entry name" value="NusB"/>
    <property type="match status" value="1"/>
</dbReference>
<organism evidence="7 8">
    <name type="scientific">Polaribacter gangjinensis</name>
    <dbReference type="NCBI Taxonomy" id="574710"/>
    <lineage>
        <taxon>Bacteria</taxon>
        <taxon>Pseudomonadati</taxon>
        <taxon>Bacteroidota</taxon>
        <taxon>Flavobacteriia</taxon>
        <taxon>Flavobacteriales</taxon>
        <taxon>Flavobacteriaceae</taxon>
    </lineage>
</organism>
<evidence type="ECO:0000256" key="1">
    <source>
        <dbReference type="ARBA" id="ARBA00005952"/>
    </source>
</evidence>
<dbReference type="PANTHER" id="PTHR11078">
    <property type="entry name" value="N UTILIZATION SUBSTANCE PROTEIN B-RELATED"/>
    <property type="match status" value="1"/>
</dbReference>
<evidence type="ECO:0000256" key="3">
    <source>
        <dbReference type="ARBA" id="ARBA00022884"/>
    </source>
</evidence>
<dbReference type="OrthoDB" id="9787568at2"/>
<evidence type="ECO:0000256" key="5">
    <source>
        <dbReference type="ARBA" id="ARBA00023163"/>
    </source>
</evidence>
<accession>A0A2S7WBJ7</accession>
<keyword evidence="8" id="KW-1185">Reference proteome</keyword>
<dbReference type="GO" id="GO:0003723">
    <property type="term" value="F:RNA binding"/>
    <property type="evidence" value="ECO:0007669"/>
    <property type="project" value="UniProtKB-KW"/>
</dbReference>
<keyword evidence="4" id="KW-0805">Transcription regulation</keyword>
<dbReference type="EMBL" id="MSCL01000001">
    <property type="protein sequence ID" value="PQJ74631.1"/>
    <property type="molecule type" value="Genomic_DNA"/>
</dbReference>
<gene>
    <name evidence="7" type="ORF">BTO13_04895</name>
</gene>